<feature type="non-terminal residue" evidence="2">
    <location>
        <position position="1"/>
    </location>
</feature>
<reference evidence="2" key="1">
    <citation type="submission" date="2021-02" db="EMBL/GenBank/DDBJ databases">
        <authorList>
            <person name="Dougan E. K."/>
            <person name="Rhodes N."/>
            <person name="Thang M."/>
            <person name="Chan C."/>
        </authorList>
    </citation>
    <scope>NUCLEOTIDE SEQUENCE</scope>
</reference>
<dbReference type="OrthoDB" id="412179at2759"/>
<evidence type="ECO:0000256" key="1">
    <source>
        <dbReference type="SAM" id="MobiDB-lite"/>
    </source>
</evidence>
<proteinExistence type="predicted"/>
<sequence length="77" mass="8783">MPVRRPGGKYRGLIARNKSDAEIAKEARDRLRRATEAAIRRGKARKNKDPLAGTKLKKKEEETEATRQQRILNMLIG</sequence>
<feature type="region of interest" description="Disordered" evidence="1">
    <location>
        <begin position="37"/>
        <end position="65"/>
    </location>
</feature>
<accession>A0A812TJ28</accession>
<evidence type="ECO:0000313" key="3">
    <source>
        <dbReference type="Proteomes" id="UP000649617"/>
    </source>
</evidence>
<dbReference type="EMBL" id="CAJNIZ010031213">
    <property type="protein sequence ID" value="CAE7528864.1"/>
    <property type="molecule type" value="Genomic_DNA"/>
</dbReference>
<protein>
    <submittedName>
        <fullName evidence="2">Uncharacterized protein</fullName>
    </submittedName>
</protein>
<keyword evidence="3" id="KW-1185">Reference proteome</keyword>
<dbReference type="AlphaFoldDB" id="A0A812TJ28"/>
<evidence type="ECO:0000313" key="2">
    <source>
        <dbReference type="EMBL" id="CAE7528864.1"/>
    </source>
</evidence>
<name>A0A812TJ28_SYMPI</name>
<dbReference type="Proteomes" id="UP000649617">
    <property type="component" value="Unassembled WGS sequence"/>
</dbReference>
<gene>
    <name evidence="2" type="ORF">SPIL2461_LOCUS13913</name>
</gene>
<organism evidence="2 3">
    <name type="scientific">Symbiodinium pilosum</name>
    <name type="common">Dinoflagellate</name>
    <dbReference type="NCBI Taxonomy" id="2952"/>
    <lineage>
        <taxon>Eukaryota</taxon>
        <taxon>Sar</taxon>
        <taxon>Alveolata</taxon>
        <taxon>Dinophyceae</taxon>
        <taxon>Suessiales</taxon>
        <taxon>Symbiodiniaceae</taxon>
        <taxon>Symbiodinium</taxon>
    </lineage>
</organism>
<comment type="caution">
    <text evidence="2">The sequence shown here is derived from an EMBL/GenBank/DDBJ whole genome shotgun (WGS) entry which is preliminary data.</text>
</comment>